<dbReference type="InterPro" id="IPR001387">
    <property type="entry name" value="Cro/C1-type_HTH"/>
</dbReference>
<dbReference type="PROSITE" id="PS50943">
    <property type="entry name" value="HTH_CROC1"/>
    <property type="match status" value="1"/>
</dbReference>
<dbReference type="SUPFAM" id="SSF47413">
    <property type="entry name" value="lambda repressor-like DNA-binding domains"/>
    <property type="match status" value="1"/>
</dbReference>
<feature type="domain" description="HTH cro/C1-type" evidence="1">
    <location>
        <begin position="21"/>
        <end position="75"/>
    </location>
</feature>
<dbReference type="AlphaFoldDB" id="K8WQ17"/>
<dbReference type="CDD" id="cd00093">
    <property type="entry name" value="HTH_XRE"/>
    <property type="match status" value="1"/>
</dbReference>
<evidence type="ECO:0000259" key="1">
    <source>
        <dbReference type="PROSITE" id="PS50943"/>
    </source>
</evidence>
<protein>
    <submittedName>
        <fullName evidence="2">Fimbrial operon regulator</fullName>
    </submittedName>
</protein>
<comment type="caution">
    <text evidence="2">The sequence shown here is derived from an EMBL/GenBank/DDBJ whole genome shotgun (WGS) entry which is preliminary data.</text>
</comment>
<evidence type="ECO:0000313" key="3">
    <source>
        <dbReference type="Proteomes" id="UP000009336"/>
    </source>
</evidence>
<accession>K8WQ17</accession>
<dbReference type="OrthoDB" id="6465971at2"/>
<dbReference type="Gene3D" id="1.10.260.40">
    <property type="entry name" value="lambda repressor-like DNA-binding domains"/>
    <property type="match status" value="1"/>
</dbReference>
<dbReference type="InterPro" id="IPR010982">
    <property type="entry name" value="Lambda_DNA-bd_dom_sf"/>
</dbReference>
<dbReference type="GO" id="GO:0003677">
    <property type="term" value="F:DNA binding"/>
    <property type="evidence" value="ECO:0007669"/>
    <property type="project" value="InterPro"/>
</dbReference>
<keyword evidence="3" id="KW-1185">Reference proteome</keyword>
<sequence>MNKKNYELLLNSFSLSVGAEIARLRRDKGLSGEQLGNLIGVSQQQISRYECGICQITTMTLCVLLRHLEVSLEHFFYRVAVGIEKEKPSLYAEFECLFEKDSDTLSLAIKQETYTRFE</sequence>
<proteinExistence type="predicted"/>
<dbReference type="RefSeq" id="WP_008911840.1">
    <property type="nucleotide sequence ID" value="NZ_KB233222.1"/>
</dbReference>
<dbReference type="STRING" id="1141662.OOA_09121"/>
<name>K8WQ17_9GAMM</name>
<dbReference type="eggNOG" id="COG1396">
    <property type="taxonomic scope" value="Bacteria"/>
</dbReference>
<dbReference type="SMART" id="SM00530">
    <property type="entry name" value="HTH_XRE"/>
    <property type="match status" value="1"/>
</dbReference>
<dbReference type="EMBL" id="AKKL01000022">
    <property type="protein sequence ID" value="EKT62041.1"/>
    <property type="molecule type" value="Genomic_DNA"/>
</dbReference>
<dbReference type="PATRIC" id="fig|1141662.3.peg.1848"/>
<dbReference type="HOGENOM" id="CLU_066192_40_2_6"/>
<dbReference type="Pfam" id="PF13560">
    <property type="entry name" value="HTH_31"/>
    <property type="match status" value="1"/>
</dbReference>
<evidence type="ECO:0000313" key="2">
    <source>
        <dbReference type="EMBL" id="EKT62041.1"/>
    </source>
</evidence>
<dbReference type="Proteomes" id="UP000009336">
    <property type="component" value="Unassembled WGS sequence"/>
</dbReference>
<organism evidence="2 3">
    <name type="scientific">Providencia burhodogranariea DSM 19968</name>
    <dbReference type="NCBI Taxonomy" id="1141662"/>
    <lineage>
        <taxon>Bacteria</taxon>
        <taxon>Pseudomonadati</taxon>
        <taxon>Pseudomonadota</taxon>
        <taxon>Gammaproteobacteria</taxon>
        <taxon>Enterobacterales</taxon>
        <taxon>Morganellaceae</taxon>
        <taxon>Providencia</taxon>
    </lineage>
</organism>
<reference evidence="2 3" key="1">
    <citation type="journal article" date="2012" name="BMC Genomics">
        <title>Comparative genomics of bacteria in the genus Providencia isolated from wild Drosophila melanogaster.</title>
        <authorList>
            <person name="Galac M.R."/>
            <person name="Lazzaro B.P."/>
        </authorList>
    </citation>
    <scope>NUCLEOTIDE SEQUENCE [LARGE SCALE GENOMIC DNA]</scope>
    <source>
        <strain evidence="2 3">DSM 19968</strain>
    </source>
</reference>
<gene>
    <name evidence="2" type="ORF">OOA_09121</name>
</gene>